<organism evidence="3 4">
    <name type="scientific">Entomomonas asaccharolytica</name>
    <dbReference type="NCBI Taxonomy" id="2785331"/>
    <lineage>
        <taxon>Bacteria</taxon>
        <taxon>Pseudomonadati</taxon>
        <taxon>Pseudomonadota</taxon>
        <taxon>Gammaproteobacteria</taxon>
        <taxon>Pseudomonadales</taxon>
        <taxon>Pseudomonadaceae</taxon>
        <taxon>Entomomonas</taxon>
    </lineage>
</organism>
<evidence type="ECO:0000313" key="4">
    <source>
        <dbReference type="Proteomes" id="UP000595278"/>
    </source>
</evidence>
<reference evidence="3 4" key="1">
    <citation type="submission" date="2021-01" db="EMBL/GenBank/DDBJ databases">
        <title>Entomomonas sp. F2A isolated from a house cricket (Acheta domesticus).</title>
        <authorList>
            <person name="Spergser J."/>
            <person name="Busse H.-J."/>
        </authorList>
    </citation>
    <scope>NUCLEOTIDE SEQUENCE [LARGE SCALE GENOMIC DNA]</scope>
    <source>
        <strain evidence="3 4">F2A</strain>
    </source>
</reference>
<sequence length="173" mass="18635">MSNNKALIIIDVQNDYFPGGVVPLWNANGALQSILNVVKKAKQANIPIILVQHISPENSGADLFIKDTYGAEIHPELLKAVPDATIVTKTRADSFRKTNLNEVVDKLGATELLICGMQTSNCVGLTAISEFAKQYKVSVLADCCTAEAQHVHLFALAGFGDIVPMVQSTEVLN</sequence>
<name>A0A974RW27_9GAMM</name>
<dbReference type="Proteomes" id="UP000595278">
    <property type="component" value="Chromosome"/>
</dbReference>
<dbReference type="InterPro" id="IPR036380">
    <property type="entry name" value="Isochorismatase-like_sf"/>
</dbReference>
<evidence type="ECO:0000313" key="3">
    <source>
        <dbReference type="EMBL" id="QQP84755.1"/>
    </source>
</evidence>
<dbReference type="RefSeq" id="WP_201090652.1">
    <property type="nucleotide sequence ID" value="NZ_CP067393.1"/>
</dbReference>
<accession>A0A974RW27</accession>
<dbReference type="PANTHER" id="PTHR43540:SF15">
    <property type="entry name" value="BLR5631 PROTEIN"/>
    <property type="match status" value="1"/>
</dbReference>
<dbReference type="Gene3D" id="3.40.50.850">
    <property type="entry name" value="Isochorismatase-like"/>
    <property type="match status" value="1"/>
</dbReference>
<keyword evidence="1" id="KW-0378">Hydrolase</keyword>
<feature type="domain" description="Isochorismatase-like" evidence="2">
    <location>
        <begin position="6"/>
        <end position="159"/>
    </location>
</feature>
<dbReference type="InterPro" id="IPR000868">
    <property type="entry name" value="Isochorismatase-like_dom"/>
</dbReference>
<proteinExistence type="predicted"/>
<dbReference type="SUPFAM" id="SSF52499">
    <property type="entry name" value="Isochorismatase-like hydrolases"/>
    <property type="match status" value="1"/>
</dbReference>
<dbReference type="Pfam" id="PF00857">
    <property type="entry name" value="Isochorismatase"/>
    <property type="match status" value="1"/>
</dbReference>
<dbReference type="EMBL" id="CP067393">
    <property type="protein sequence ID" value="QQP84755.1"/>
    <property type="molecule type" value="Genomic_DNA"/>
</dbReference>
<evidence type="ECO:0000259" key="2">
    <source>
        <dbReference type="Pfam" id="PF00857"/>
    </source>
</evidence>
<protein>
    <submittedName>
        <fullName evidence="3">Isochorismatase family protein</fullName>
    </submittedName>
</protein>
<gene>
    <name evidence="3" type="ORF">JHT90_10095</name>
</gene>
<dbReference type="GO" id="GO:0016787">
    <property type="term" value="F:hydrolase activity"/>
    <property type="evidence" value="ECO:0007669"/>
    <property type="project" value="UniProtKB-KW"/>
</dbReference>
<evidence type="ECO:0000256" key="1">
    <source>
        <dbReference type="ARBA" id="ARBA00022801"/>
    </source>
</evidence>
<dbReference type="PANTHER" id="PTHR43540">
    <property type="entry name" value="PEROXYUREIDOACRYLATE/UREIDOACRYLATE AMIDOHYDROLASE-RELATED"/>
    <property type="match status" value="1"/>
</dbReference>
<dbReference type="AlphaFoldDB" id="A0A974RW27"/>
<keyword evidence="4" id="KW-1185">Reference proteome</keyword>
<dbReference type="InterPro" id="IPR050272">
    <property type="entry name" value="Isochorismatase-like_hydrls"/>
</dbReference>
<dbReference type="KEGG" id="eaz:JHT90_10095"/>